<feature type="non-terminal residue" evidence="1">
    <location>
        <position position="1"/>
    </location>
</feature>
<protein>
    <submittedName>
        <fullName evidence="1">Uncharacterized protein</fullName>
    </submittedName>
</protein>
<dbReference type="Proteomes" id="UP000257109">
    <property type="component" value="Unassembled WGS sequence"/>
</dbReference>
<organism evidence="1 2">
    <name type="scientific">Mucuna pruriens</name>
    <name type="common">Velvet bean</name>
    <name type="synonym">Dolichos pruriens</name>
    <dbReference type="NCBI Taxonomy" id="157652"/>
    <lineage>
        <taxon>Eukaryota</taxon>
        <taxon>Viridiplantae</taxon>
        <taxon>Streptophyta</taxon>
        <taxon>Embryophyta</taxon>
        <taxon>Tracheophyta</taxon>
        <taxon>Spermatophyta</taxon>
        <taxon>Magnoliopsida</taxon>
        <taxon>eudicotyledons</taxon>
        <taxon>Gunneridae</taxon>
        <taxon>Pentapetalae</taxon>
        <taxon>rosids</taxon>
        <taxon>fabids</taxon>
        <taxon>Fabales</taxon>
        <taxon>Fabaceae</taxon>
        <taxon>Papilionoideae</taxon>
        <taxon>50 kb inversion clade</taxon>
        <taxon>NPAAA clade</taxon>
        <taxon>indigoferoid/millettioid clade</taxon>
        <taxon>Phaseoleae</taxon>
        <taxon>Mucuna</taxon>
    </lineage>
</organism>
<evidence type="ECO:0000313" key="2">
    <source>
        <dbReference type="Proteomes" id="UP000257109"/>
    </source>
</evidence>
<reference evidence="1" key="1">
    <citation type="submission" date="2018-05" db="EMBL/GenBank/DDBJ databases">
        <title>Draft genome of Mucuna pruriens seed.</title>
        <authorList>
            <person name="Nnadi N.E."/>
            <person name="Vos R."/>
            <person name="Hasami M.H."/>
            <person name="Devisetty U.K."/>
            <person name="Aguiy J.C."/>
        </authorList>
    </citation>
    <scope>NUCLEOTIDE SEQUENCE [LARGE SCALE GENOMIC DNA]</scope>
    <source>
        <strain evidence="1">JCA_2017</strain>
    </source>
</reference>
<dbReference type="EMBL" id="QJKJ01001761">
    <property type="protein sequence ID" value="RDY06038.1"/>
    <property type="molecule type" value="Genomic_DNA"/>
</dbReference>
<proteinExistence type="predicted"/>
<name>A0A371HTD9_MUCPR</name>
<keyword evidence="2" id="KW-1185">Reference proteome</keyword>
<accession>A0A371HTD9</accession>
<evidence type="ECO:0000313" key="1">
    <source>
        <dbReference type="EMBL" id="RDY06038.1"/>
    </source>
</evidence>
<dbReference type="AlphaFoldDB" id="A0A371HTD9"/>
<sequence>MIIPIANLLDNKKETLVMVLRQWFLRTHDGRKSDKLNKSKCNLSNVHIKRSTGLGMHNLETYLKAKKA</sequence>
<gene>
    <name evidence="1" type="ORF">CR513_10058</name>
</gene>
<comment type="caution">
    <text evidence="1">The sequence shown here is derived from an EMBL/GenBank/DDBJ whole genome shotgun (WGS) entry which is preliminary data.</text>
</comment>